<reference evidence="7 8" key="1">
    <citation type="submission" date="2020-06" db="EMBL/GenBank/DDBJ databases">
        <authorList>
            <consortium name="Wellcome Sanger Institute Data Sharing"/>
        </authorList>
    </citation>
    <scope>NUCLEOTIDE SEQUENCE [LARGE SCALE GENOMIC DNA]</scope>
</reference>
<dbReference type="GO" id="GO:0007601">
    <property type="term" value="P:visual perception"/>
    <property type="evidence" value="ECO:0007669"/>
    <property type="project" value="TreeGrafter"/>
</dbReference>
<evidence type="ECO:0000313" key="8">
    <source>
        <dbReference type="Proteomes" id="UP000694580"/>
    </source>
</evidence>
<dbReference type="AlphaFoldDB" id="A0AAY4CK02"/>
<dbReference type="GO" id="GO:0001917">
    <property type="term" value="C:photoreceptor inner segment"/>
    <property type="evidence" value="ECO:0007669"/>
    <property type="project" value="TreeGrafter"/>
</dbReference>
<evidence type="ECO:0000256" key="4">
    <source>
        <dbReference type="ARBA" id="ARBA00022837"/>
    </source>
</evidence>
<dbReference type="GO" id="GO:0008048">
    <property type="term" value="F:calcium sensitive guanylate cyclase activator activity"/>
    <property type="evidence" value="ECO:0007669"/>
    <property type="project" value="TreeGrafter"/>
</dbReference>
<dbReference type="SMART" id="SM00054">
    <property type="entry name" value="EFh"/>
    <property type="match status" value="3"/>
</dbReference>
<evidence type="ECO:0000256" key="1">
    <source>
        <dbReference type="ARBA" id="ARBA00022707"/>
    </source>
</evidence>
<gene>
    <name evidence="7" type="primary">LOC114766084</name>
</gene>
<dbReference type="Ensembl" id="ENSDCDT00010040769.1">
    <property type="protein sequence ID" value="ENSDCDP00010032881.1"/>
    <property type="gene ID" value="ENSDCDG00010021019.1"/>
</dbReference>
<keyword evidence="1" id="KW-0519">Myristate</keyword>
<dbReference type="InterPro" id="IPR002048">
    <property type="entry name" value="EF_hand_dom"/>
</dbReference>
<dbReference type="Pfam" id="PF13499">
    <property type="entry name" value="EF-hand_7"/>
    <property type="match status" value="1"/>
</dbReference>
<dbReference type="RefSeq" id="XP_028812524.1">
    <property type="nucleotide sequence ID" value="XM_028956691.1"/>
</dbReference>
<reference evidence="7" key="2">
    <citation type="submission" date="2025-08" db="UniProtKB">
        <authorList>
            <consortium name="Ensembl"/>
        </authorList>
    </citation>
    <scope>IDENTIFICATION</scope>
</reference>
<dbReference type="PROSITE" id="PS50222">
    <property type="entry name" value="EF_HAND_2"/>
    <property type="match status" value="3"/>
</dbReference>
<protein>
    <recommendedName>
        <fullName evidence="6">EF-hand domain-containing protein</fullName>
    </recommendedName>
</protein>
<dbReference type="Gene3D" id="1.10.238.10">
    <property type="entry name" value="EF-hand"/>
    <property type="match status" value="2"/>
</dbReference>
<dbReference type="Pfam" id="PF13833">
    <property type="entry name" value="EF-hand_8"/>
    <property type="match status" value="1"/>
</dbReference>
<dbReference type="InterPro" id="IPR028846">
    <property type="entry name" value="Recoverin"/>
</dbReference>
<dbReference type="GeneID" id="114766084"/>
<organism evidence="7 8">
    <name type="scientific">Denticeps clupeoides</name>
    <name type="common">denticle herring</name>
    <dbReference type="NCBI Taxonomy" id="299321"/>
    <lineage>
        <taxon>Eukaryota</taxon>
        <taxon>Metazoa</taxon>
        <taxon>Chordata</taxon>
        <taxon>Craniata</taxon>
        <taxon>Vertebrata</taxon>
        <taxon>Euteleostomi</taxon>
        <taxon>Actinopterygii</taxon>
        <taxon>Neopterygii</taxon>
        <taxon>Teleostei</taxon>
        <taxon>Clupei</taxon>
        <taxon>Clupeiformes</taxon>
        <taxon>Denticipitoidei</taxon>
        <taxon>Denticipitidae</taxon>
        <taxon>Denticeps</taxon>
    </lineage>
</organism>
<keyword evidence="3" id="KW-0677">Repeat</keyword>
<dbReference type="CDD" id="cd00051">
    <property type="entry name" value="EFh"/>
    <property type="match status" value="2"/>
</dbReference>
<accession>A0AAY4CK02</accession>
<dbReference type="PRINTS" id="PR00450">
    <property type="entry name" value="RECOVERIN"/>
</dbReference>
<feature type="domain" description="EF-hand" evidence="6">
    <location>
        <begin position="88"/>
        <end position="123"/>
    </location>
</feature>
<dbReference type="GO" id="GO:0120199">
    <property type="term" value="C:cone photoreceptor outer segment"/>
    <property type="evidence" value="ECO:0007669"/>
    <property type="project" value="TreeGrafter"/>
</dbReference>
<dbReference type="InterPro" id="IPR011992">
    <property type="entry name" value="EF-hand-dom_pair"/>
</dbReference>
<evidence type="ECO:0000256" key="5">
    <source>
        <dbReference type="ARBA" id="ARBA00023288"/>
    </source>
</evidence>
<dbReference type="PANTHER" id="PTHR23055">
    <property type="entry name" value="CALCIUM BINDING PROTEINS"/>
    <property type="match status" value="1"/>
</dbReference>
<evidence type="ECO:0000313" key="7">
    <source>
        <dbReference type="Ensembl" id="ENSDCDP00010032881.1"/>
    </source>
</evidence>
<reference evidence="7" key="3">
    <citation type="submission" date="2025-09" db="UniProtKB">
        <authorList>
            <consortium name="Ensembl"/>
        </authorList>
    </citation>
    <scope>IDENTIFICATION</scope>
</reference>
<feature type="domain" description="EF-hand" evidence="6">
    <location>
        <begin position="52"/>
        <end position="87"/>
    </location>
</feature>
<dbReference type="PANTHER" id="PTHR23055:SF168">
    <property type="entry name" value="GUANYLATE CYCLASE ACTIVATING PROTEIN 7"/>
    <property type="match status" value="1"/>
</dbReference>
<sequence length="190" mass="22045">MGQEESVLVMQKEVDPARIQELCMSFMKECPSGALHLHEFKRILGIQNASEEESVYIETIFRSFDTNKDNAIDFMEYVAALHLMLRGKLEDRLKWSFKVYDQDGNGRLDRQEVTRIIKIIYKIKSKNKNIDMMPAEICDRIFQLIDENDDGQISLAEFMEGAQKDPWLLDMLALDVNASAWVSQNWSKTT</sequence>
<evidence type="ECO:0000256" key="2">
    <source>
        <dbReference type="ARBA" id="ARBA00022723"/>
    </source>
</evidence>
<name>A0AAY4CK02_9TELE</name>
<dbReference type="PROSITE" id="PS00018">
    <property type="entry name" value="EF_HAND_1"/>
    <property type="match status" value="3"/>
</dbReference>
<dbReference type="GeneTree" id="ENSGT00940000165480"/>
<keyword evidence="2" id="KW-0479">Metal-binding</keyword>
<dbReference type="FunFam" id="1.10.238.10:FF:000052">
    <property type="entry name" value="Guanylate cyclase activator 1A"/>
    <property type="match status" value="1"/>
</dbReference>
<dbReference type="GO" id="GO:0005509">
    <property type="term" value="F:calcium ion binding"/>
    <property type="evidence" value="ECO:0007669"/>
    <property type="project" value="InterPro"/>
</dbReference>
<dbReference type="Proteomes" id="UP000694580">
    <property type="component" value="Chromosome 16"/>
</dbReference>
<evidence type="ECO:0000256" key="3">
    <source>
        <dbReference type="ARBA" id="ARBA00022737"/>
    </source>
</evidence>
<proteinExistence type="predicted"/>
<keyword evidence="5" id="KW-0449">Lipoprotein</keyword>
<keyword evidence="4" id="KW-0106">Calcium</keyword>
<feature type="domain" description="EF-hand" evidence="6">
    <location>
        <begin position="133"/>
        <end position="168"/>
    </location>
</feature>
<keyword evidence="8" id="KW-1185">Reference proteome</keyword>
<dbReference type="SUPFAM" id="SSF47473">
    <property type="entry name" value="EF-hand"/>
    <property type="match status" value="1"/>
</dbReference>
<evidence type="ECO:0000259" key="6">
    <source>
        <dbReference type="PROSITE" id="PS50222"/>
    </source>
</evidence>
<dbReference type="InterPro" id="IPR018247">
    <property type="entry name" value="EF_Hand_1_Ca_BS"/>
</dbReference>